<keyword evidence="4" id="KW-0411">Iron-sulfur</keyword>
<feature type="domain" description="Rieske" evidence="8">
    <location>
        <begin position="823"/>
        <end position="901"/>
    </location>
</feature>
<name>A0ABD3P674_9STRA</name>
<keyword evidence="2" id="KW-0479">Metal-binding</keyword>
<feature type="region of interest" description="Disordered" evidence="6">
    <location>
        <begin position="456"/>
        <end position="500"/>
    </location>
</feature>
<evidence type="ECO:0000256" key="3">
    <source>
        <dbReference type="ARBA" id="ARBA00023004"/>
    </source>
</evidence>
<dbReference type="InterPro" id="IPR017941">
    <property type="entry name" value="Rieske_2Fe-2S"/>
</dbReference>
<sequence>MAFIVQILVALPLLVSIGHPRCRCCHAFSDPVSFSLTAGVASAKSSLNLNMAVAPPPGGISATVAAMEEEGGGGGVAIVDGGRGIKATKRVGINSRGAKMNEIDFTLAPTDACLSRCYQTSEKNNGSSSAPTASAQETSQSLSLTRALNTASNRAVRRILLSRSWPSAEALNLSLRTVLMQQRQKEDAAEAGLLVAREQRGGGEDADRMKCPVPRPILNILMNRRGEPEANYSAAETSIVLSSEEREQRWIVDQIAVFRESYGAVPGYDQAEAFLESVLCLATSGTESERVVEIAEGGAYVEPYGRILSVIQSVGAVLEQVEGGDGGKSTRRRRIAKKLIDQDFCLSVLDKIALANEKKNSVGDVDNVDPLAVPYDAAARSTYDADPENQSVSFDEFKVKYEAETVAMVSAKKKLRDEGDQSSTDEAVIMKSEEGLTKEARAKGKKRWFAFWSRGRKSSGKDEGANPNGGIFVDALSSVSDGDEERSSSTPSTAITPDDLGGVLLSAEEPTMTRQLNVLSNICQRTLIFGGDQELLLLAETLDADKPAFIQRWYKNNPTEDSDVRSETRPGVQYLNSLIQLLRDCYTKGVLIDVTPTLPLTAGYQNAYGRLTASLIELGSGYIRPSSSSSLSLFTAATEKYLTSAAPPKSARQELGRFAKWESALRKNSDNPYPDDLVGTWNVRDVVGGHTIGMTKVIFKPQGELSVKPPMQGLRWRLDSGPTHLDTCTFQVLSDDGAILQYTGFVDRGSRLESRVSKRSVSMRGGISFLMRDAEGSNNYWDDVVPLNYRSGNTKFIMSRIVSNGDGDSLVTNYSSTSTSGLQAPLKCPPLLEGERQILYGSNGPILVTRVAGSYYAVDATCPHLNLPMKKGKISVEEGKPILTCSFHNSCFEMNTGKCTRWVTGALGKQNEFISGIMSSVGSEKKDINSYCVLEEEDGSLTVSSENQGTES</sequence>
<dbReference type="Proteomes" id="UP001530315">
    <property type="component" value="Unassembled WGS sequence"/>
</dbReference>
<comment type="caution">
    <text evidence="9">The sequence shown here is derived from an EMBL/GenBank/DDBJ whole genome shotgun (WGS) entry which is preliminary data.</text>
</comment>
<evidence type="ECO:0000256" key="6">
    <source>
        <dbReference type="SAM" id="MobiDB-lite"/>
    </source>
</evidence>
<dbReference type="GO" id="GO:0051537">
    <property type="term" value="F:2 iron, 2 sulfur cluster binding"/>
    <property type="evidence" value="ECO:0007669"/>
    <property type="project" value="UniProtKB-KW"/>
</dbReference>
<evidence type="ECO:0000256" key="2">
    <source>
        <dbReference type="ARBA" id="ARBA00022723"/>
    </source>
</evidence>
<organism evidence="9 10">
    <name type="scientific">Stephanodiscus triporus</name>
    <dbReference type="NCBI Taxonomy" id="2934178"/>
    <lineage>
        <taxon>Eukaryota</taxon>
        <taxon>Sar</taxon>
        <taxon>Stramenopiles</taxon>
        <taxon>Ochrophyta</taxon>
        <taxon>Bacillariophyta</taxon>
        <taxon>Coscinodiscophyceae</taxon>
        <taxon>Thalassiosirophycidae</taxon>
        <taxon>Stephanodiscales</taxon>
        <taxon>Stephanodiscaceae</taxon>
        <taxon>Stephanodiscus</taxon>
    </lineage>
</organism>
<dbReference type="AlphaFoldDB" id="A0ABD3P674"/>
<keyword evidence="7" id="KW-0732">Signal</keyword>
<keyword evidence="3" id="KW-0408">Iron</keyword>
<feature type="chain" id="PRO_5044893639" description="Rieske domain-containing protein" evidence="7">
    <location>
        <begin position="18"/>
        <end position="952"/>
    </location>
</feature>
<comment type="cofactor">
    <cofactor evidence="5">
        <name>[2Fe-2S] cluster</name>
        <dbReference type="ChEBI" id="CHEBI:190135"/>
    </cofactor>
</comment>
<dbReference type="Gene3D" id="2.102.10.10">
    <property type="entry name" value="Rieske [2Fe-2S] iron-sulphur domain"/>
    <property type="match status" value="1"/>
</dbReference>
<dbReference type="CDD" id="cd03467">
    <property type="entry name" value="Rieske"/>
    <property type="match status" value="1"/>
</dbReference>
<dbReference type="SUPFAM" id="SSF50022">
    <property type="entry name" value="ISP domain"/>
    <property type="match status" value="1"/>
</dbReference>
<dbReference type="PANTHER" id="PTHR21496:SF0">
    <property type="entry name" value="RIESKE DOMAIN-CONTAINING PROTEIN"/>
    <property type="match status" value="1"/>
</dbReference>
<proteinExistence type="predicted"/>
<feature type="region of interest" description="Disordered" evidence="6">
    <location>
        <begin position="120"/>
        <end position="143"/>
    </location>
</feature>
<keyword evidence="10" id="KW-1185">Reference proteome</keyword>
<dbReference type="PROSITE" id="PS51296">
    <property type="entry name" value="RIESKE"/>
    <property type="match status" value="1"/>
</dbReference>
<protein>
    <recommendedName>
        <fullName evidence="8">Rieske domain-containing protein</fullName>
    </recommendedName>
</protein>
<dbReference type="GO" id="GO:0046872">
    <property type="term" value="F:metal ion binding"/>
    <property type="evidence" value="ECO:0007669"/>
    <property type="project" value="UniProtKB-KW"/>
</dbReference>
<evidence type="ECO:0000313" key="9">
    <source>
        <dbReference type="EMBL" id="KAL3782010.1"/>
    </source>
</evidence>
<gene>
    <name evidence="9" type="ORF">ACHAW5_004529</name>
</gene>
<evidence type="ECO:0000256" key="1">
    <source>
        <dbReference type="ARBA" id="ARBA00022714"/>
    </source>
</evidence>
<dbReference type="InterPro" id="IPR036922">
    <property type="entry name" value="Rieske_2Fe-2S_sf"/>
</dbReference>
<evidence type="ECO:0000256" key="7">
    <source>
        <dbReference type="SAM" id="SignalP"/>
    </source>
</evidence>
<evidence type="ECO:0000256" key="5">
    <source>
        <dbReference type="ARBA" id="ARBA00034078"/>
    </source>
</evidence>
<evidence type="ECO:0000313" key="10">
    <source>
        <dbReference type="Proteomes" id="UP001530315"/>
    </source>
</evidence>
<reference evidence="9 10" key="1">
    <citation type="submission" date="2024-10" db="EMBL/GenBank/DDBJ databases">
        <title>Updated reference genomes for cyclostephanoid diatoms.</title>
        <authorList>
            <person name="Roberts W.R."/>
            <person name="Alverson A.J."/>
        </authorList>
    </citation>
    <scope>NUCLEOTIDE SEQUENCE [LARGE SCALE GENOMIC DNA]</scope>
    <source>
        <strain evidence="9 10">AJA276-08</strain>
    </source>
</reference>
<evidence type="ECO:0000259" key="8">
    <source>
        <dbReference type="PROSITE" id="PS51296"/>
    </source>
</evidence>
<dbReference type="Pfam" id="PF00355">
    <property type="entry name" value="Rieske"/>
    <property type="match status" value="1"/>
</dbReference>
<evidence type="ECO:0000256" key="4">
    <source>
        <dbReference type="ARBA" id="ARBA00023014"/>
    </source>
</evidence>
<dbReference type="EMBL" id="JALLAZ020001038">
    <property type="protein sequence ID" value="KAL3782010.1"/>
    <property type="molecule type" value="Genomic_DNA"/>
</dbReference>
<feature type="signal peptide" evidence="7">
    <location>
        <begin position="1"/>
        <end position="17"/>
    </location>
</feature>
<accession>A0ABD3P674</accession>
<keyword evidence="1" id="KW-0001">2Fe-2S</keyword>
<dbReference type="PANTHER" id="PTHR21496">
    <property type="entry name" value="FERREDOXIN-RELATED"/>
    <property type="match status" value="1"/>
</dbReference>